<proteinExistence type="predicted"/>
<dbReference type="Proteomes" id="UP000095003">
    <property type="component" value="Unassembled WGS sequence"/>
</dbReference>
<dbReference type="GeneID" id="93304043"/>
<comment type="caution">
    <text evidence="2">The sequence shown here is derived from an EMBL/GenBank/DDBJ whole genome shotgun (WGS) entry which is preliminary data.</text>
</comment>
<organism evidence="2 4">
    <name type="scientific">Eisenbergiella tayi</name>
    <dbReference type="NCBI Taxonomy" id="1432052"/>
    <lineage>
        <taxon>Bacteria</taxon>
        <taxon>Bacillati</taxon>
        <taxon>Bacillota</taxon>
        <taxon>Clostridia</taxon>
        <taxon>Lachnospirales</taxon>
        <taxon>Lachnospiraceae</taxon>
        <taxon>Eisenbergiella</taxon>
    </lineage>
</organism>
<reference evidence="3 4" key="1">
    <citation type="submission" date="2016-07" db="EMBL/GenBank/DDBJ databases">
        <title>Characterization of isolates of Eisenbergiella tayi derived from blood cultures, using whole genome sequencing.</title>
        <authorList>
            <person name="Burdz T."/>
            <person name="Wiebe D."/>
            <person name="Huynh C."/>
            <person name="Bernard K."/>
        </authorList>
    </citation>
    <scope>NUCLEOTIDE SEQUENCE [LARGE SCALE GENOMIC DNA]</scope>
    <source>
        <strain evidence="1 3">NML 110608</strain>
        <strain evidence="2 4">NML 120489</strain>
    </source>
</reference>
<evidence type="ECO:0000313" key="1">
    <source>
        <dbReference type="EMBL" id="ODM07377.1"/>
    </source>
</evidence>
<sequence>MNWNETFGPSCQPDSEAISSYINCPYWNDLLSYLEETYGAASRTEYSRCSGKPGWNVKYRKGSRGICTLYPDKGFFTCLVSIGSKAADKAELILTACTPYVRKLYAEAPPYNGSRWLMIEVTDSSILQDVKSLIDVRINTK</sequence>
<protein>
    <recommendedName>
        <fullName evidence="5">DUF3788 domain-containing protein</fullName>
    </recommendedName>
</protein>
<dbReference type="InterPro" id="IPR024265">
    <property type="entry name" value="DUF3788"/>
</dbReference>
<evidence type="ECO:0000313" key="2">
    <source>
        <dbReference type="EMBL" id="ODM12005.1"/>
    </source>
</evidence>
<evidence type="ECO:0000313" key="3">
    <source>
        <dbReference type="Proteomes" id="UP000094067"/>
    </source>
</evidence>
<gene>
    <name evidence="2" type="ORF">BEH84_02620</name>
    <name evidence="1" type="ORF">BEI61_03267</name>
</gene>
<dbReference type="Proteomes" id="UP000094067">
    <property type="component" value="Unassembled WGS sequence"/>
</dbReference>
<evidence type="ECO:0000313" key="4">
    <source>
        <dbReference type="Proteomes" id="UP000095003"/>
    </source>
</evidence>
<name>A0A1E3ATG9_9FIRM</name>
<evidence type="ECO:0008006" key="5">
    <source>
        <dbReference type="Google" id="ProtNLM"/>
    </source>
</evidence>
<accession>A0A1E3ATG9</accession>
<dbReference type="EMBL" id="MCGI01000002">
    <property type="protein sequence ID" value="ODM12005.1"/>
    <property type="molecule type" value="Genomic_DNA"/>
</dbReference>
<dbReference type="Pfam" id="PF12663">
    <property type="entry name" value="DUF3788"/>
    <property type="match status" value="1"/>
</dbReference>
<dbReference type="EMBL" id="MCGH01000002">
    <property type="protein sequence ID" value="ODM07377.1"/>
    <property type="molecule type" value="Genomic_DNA"/>
</dbReference>
<dbReference type="AlphaFoldDB" id="A0A1E3ATG9"/>
<dbReference type="RefSeq" id="WP_069153038.1">
    <property type="nucleotide sequence ID" value="NZ_BAABXS010000001.1"/>
</dbReference>